<accession>A0A0D0CRF1</accession>
<evidence type="ECO:0000313" key="4">
    <source>
        <dbReference type="Proteomes" id="UP000053593"/>
    </source>
</evidence>
<protein>
    <submittedName>
        <fullName evidence="3">Uncharacterized protein</fullName>
    </submittedName>
</protein>
<keyword evidence="2" id="KW-0812">Transmembrane</keyword>
<feature type="transmembrane region" description="Helical" evidence="2">
    <location>
        <begin position="12"/>
        <end position="30"/>
    </location>
</feature>
<feature type="region of interest" description="Disordered" evidence="1">
    <location>
        <begin position="88"/>
        <end position="117"/>
    </location>
</feature>
<reference evidence="3 4" key="1">
    <citation type="submission" date="2014-04" db="EMBL/GenBank/DDBJ databases">
        <title>Evolutionary Origins and Diversification of the Mycorrhizal Mutualists.</title>
        <authorList>
            <consortium name="DOE Joint Genome Institute"/>
            <consortium name="Mycorrhizal Genomics Consortium"/>
            <person name="Kohler A."/>
            <person name="Kuo A."/>
            <person name="Nagy L.G."/>
            <person name="Floudas D."/>
            <person name="Copeland A."/>
            <person name="Barry K.W."/>
            <person name="Cichocki N."/>
            <person name="Veneault-Fourrey C."/>
            <person name="LaButti K."/>
            <person name="Lindquist E.A."/>
            <person name="Lipzen A."/>
            <person name="Lundell T."/>
            <person name="Morin E."/>
            <person name="Murat C."/>
            <person name="Riley R."/>
            <person name="Ohm R."/>
            <person name="Sun H."/>
            <person name="Tunlid A."/>
            <person name="Henrissat B."/>
            <person name="Grigoriev I.V."/>
            <person name="Hibbett D.S."/>
            <person name="Martin F."/>
        </authorList>
    </citation>
    <scope>NUCLEOTIDE SEQUENCE [LARGE SCALE GENOMIC DNA]</scope>
    <source>
        <strain evidence="3 4">FD-317 M1</strain>
    </source>
</reference>
<keyword evidence="2" id="KW-1133">Transmembrane helix</keyword>
<evidence type="ECO:0000256" key="2">
    <source>
        <dbReference type="SAM" id="Phobius"/>
    </source>
</evidence>
<evidence type="ECO:0000256" key="1">
    <source>
        <dbReference type="SAM" id="MobiDB-lite"/>
    </source>
</evidence>
<feature type="transmembrane region" description="Helical" evidence="2">
    <location>
        <begin position="59"/>
        <end position="80"/>
    </location>
</feature>
<dbReference type="Proteomes" id="UP000053593">
    <property type="component" value="Unassembled WGS sequence"/>
</dbReference>
<evidence type="ECO:0000313" key="3">
    <source>
        <dbReference type="EMBL" id="KIK58168.1"/>
    </source>
</evidence>
<keyword evidence="4" id="KW-1185">Reference proteome</keyword>
<dbReference type="HOGENOM" id="CLU_2085098_0_0_1"/>
<name>A0A0D0CRF1_9AGAR</name>
<keyword evidence="2" id="KW-0472">Membrane</keyword>
<dbReference type="AlphaFoldDB" id="A0A0D0CRF1"/>
<feature type="compositionally biased region" description="Basic and acidic residues" evidence="1">
    <location>
        <begin position="107"/>
        <end position="117"/>
    </location>
</feature>
<organism evidence="3 4">
    <name type="scientific">Collybiopsis luxurians FD-317 M1</name>
    <dbReference type="NCBI Taxonomy" id="944289"/>
    <lineage>
        <taxon>Eukaryota</taxon>
        <taxon>Fungi</taxon>
        <taxon>Dikarya</taxon>
        <taxon>Basidiomycota</taxon>
        <taxon>Agaricomycotina</taxon>
        <taxon>Agaricomycetes</taxon>
        <taxon>Agaricomycetidae</taxon>
        <taxon>Agaricales</taxon>
        <taxon>Marasmiineae</taxon>
        <taxon>Omphalotaceae</taxon>
        <taxon>Collybiopsis</taxon>
        <taxon>Collybiopsis luxurians</taxon>
    </lineage>
</organism>
<sequence length="117" mass="12580">MESQKQGNTVERVSYALVTSVPFLCSAWFSNLSATHSWPLEDAAAALGTSSNIADNTSVGIAIAVGISMFIALTLLRCYLAQRKARKAEERELGSRDDSNAALSNEPRLKSDSSENV</sequence>
<gene>
    <name evidence="3" type="ORF">GYMLUDRAFT_45372</name>
</gene>
<feature type="compositionally biased region" description="Basic and acidic residues" evidence="1">
    <location>
        <begin position="88"/>
        <end position="99"/>
    </location>
</feature>
<dbReference type="EMBL" id="KN834786">
    <property type="protein sequence ID" value="KIK58168.1"/>
    <property type="molecule type" value="Genomic_DNA"/>
</dbReference>
<proteinExistence type="predicted"/>